<reference evidence="2" key="1">
    <citation type="journal article" date="2021" name="G3 (Bethesda)">
        <title>Genomic diversity, chromosomal rearrangements, and interspecies hybridization in the ogataea polymorpha species complex.</title>
        <authorList>
            <person name="Hanson S.J."/>
            <person name="Cinneide E.O."/>
            <person name="Salzberg L.I."/>
            <person name="Wolfe K.H."/>
            <person name="McGowan J."/>
            <person name="Fitzpatrick D.A."/>
            <person name="Matlin K."/>
        </authorList>
    </citation>
    <scope>NUCLEOTIDE SEQUENCE</scope>
    <source>
        <strain evidence="2">83-405-1</strain>
    </source>
</reference>
<gene>
    <name evidence="2" type="ORF">KL933_005394</name>
</gene>
<name>A0AAN6D0E4_9ASCO</name>
<dbReference type="AlphaFoldDB" id="A0AAN6D0E4"/>
<accession>A0AAN6D0E4</accession>
<comment type="caution">
    <text evidence="2">The sequence shown here is derived from an EMBL/GenBank/DDBJ whole genome shotgun (WGS) entry which is preliminary data.</text>
</comment>
<feature type="region of interest" description="Disordered" evidence="1">
    <location>
        <begin position="62"/>
        <end position="94"/>
    </location>
</feature>
<sequence length="109" mass="12463">MAIEFSMSSSINLNDEQVVRTFFQVPPQRVNVTPIMNINQKMMEVDVPEKLSLVPDIGLKETPLKKSKKSKKRKKEKIKSSRYRKKIDNNPNCRAPLLVKGSLPSLKIP</sequence>
<protein>
    <submittedName>
        <fullName evidence="2">Uncharacterized protein</fullName>
    </submittedName>
</protein>
<organism evidence="2 3">
    <name type="scientific">Ogataea haglerorum</name>
    <dbReference type="NCBI Taxonomy" id="1937702"/>
    <lineage>
        <taxon>Eukaryota</taxon>
        <taxon>Fungi</taxon>
        <taxon>Dikarya</taxon>
        <taxon>Ascomycota</taxon>
        <taxon>Saccharomycotina</taxon>
        <taxon>Pichiomycetes</taxon>
        <taxon>Pichiales</taxon>
        <taxon>Pichiaceae</taxon>
        <taxon>Ogataea</taxon>
    </lineage>
</organism>
<evidence type="ECO:0000256" key="1">
    <source>
        <dbReference type="SAM" id="MobiDB-lite"/>
    </source>
</evidence>
<feature type="compositionally biased region" description="Basic residues" evidence="1">
    <location>
        <begin position="65"/>
        <end position="85"/>
    </location>
</feature>
<evidence type="ECO:0000313" key="3">
    <source>
        <dbReference type="Proteomes" id="UP000738402"/>
    </source>
</evidence>
<dbReference type="Proteomes" id="UP000738402">
    <property type="component" value="Unassembled WGS sequence"/>
</dbReference>
<proteinExistence type="predicted"/>
<evidence type="ECO:0000313" key="2">
    <source>
        <dbReference type="EMBL" id="KAG7723746.1"/>
    </source>
</evidence>
<dbReference type="EMBL" id="JAHLUH010000028">
    <property type="protein sequence ID" value="KAG7723746.1"/>
    <property type="molecule type" value="Genomic_DNA"/>
</dbReference>